<dbReference type="AlphaFoldDB" id="A0AA85AIN2"/>
<organism evidence="1 2">
    <name type="scientific">Schistosoma margrebowiei</name>
    <dbReference type="NCBI Taxonomy" id="48269"/>
    <lineage>
        <taxon>Eukaryota</taxon>
        <taxon>Metazoa</taxon>
        <taxon>Spiralia</taxon>
        <taxon>Lophotrochozoa</taxon>
        <taxon>Platyhelminthes</taxon>
        <taxon>Trematoda</taxon>
        <taxon>Digenea</taxon>
        <taxon>Strigeidida</taxon>
        <taxon>Schistosomatoidea</taxon>
        <taxon>Schistosomatidae</taxon>
        <taxon>Schistosoma</taxon>
    </lineage>
</organism>
<accession>A0AA85AIN2</accession>
<name>A0AA85AIN2_9TREM</name>
<proteinExistence type="predicted"/>
<dbReference type="Proteomes" id="UP000050790">
    <property type="component" value="Unassembled WGS sequence"/>
</dbReference>
<dbReference type="WBParaSite" id="SMRG1_86240.1">
    <property type="protein sequence ID" value="SMRG1_86240.1"/>
    <property type="gene ID" value="SMRG1_86240"/>
</dbReference>
<protein>
    <submittedName>
        <fullName evidence="2">Uncharacterized protein</fullName>
    </submittedName>
</protein>
<sequence>MDPEQIHGYLISLDYNEIIKSGSEWRSHLAETMCNPKLNHLLYQFYLPAPEIAATKYLINDDDDSFVSYGESGHRENNHDRLLNKGNSVTFILRIKDIGLTKSTTNMNPDID</sequence>
<reference evidence="2" key="1">
    <citation type="submission" date="2023-11" db="UniProtKB">
        <authorList>
            <consortium name="WormBaseParasite"/>
        </authorList>
    </citation>
    <scope>IDENTIFICATION</scope>
</reference>
<evidence type="ECO:0000313" key="1">
    <source>
        <dbReference type="Proteomes" id="UP000050790"/>
    </source>
</evidence>
<evidence type="ECO:0000313" key="2">
    <source>
        <dbReference type="WBParaSite" id="SMRG1_86240.1"/>
    </source>
</evidence>